<dbReference type="Proteomes" id="UP000226338">
    <property type="component" value="Segment"/>
</dbReference>
<protein>
    <submittedName>
        <fullName evidence="2">Uncharacterized protein</fullName>
    </submittedName>
</protein>
<evidence type="ECO:0000313" key="3">
    <source>
        <dbReference type="Proteomes" id="UP000226338"/>
    </source>
</evidence>
<name>A0A1B1P7K1_9CAUD</name>
<proteinExistence type="predicted"/>
<feature type="transmembrane region" description="Helical" evidence="1">
    <location>
        <begin position="12"/>
        <end position="30"/>
    </location>
</feature>
<organism evidence="2 3">
    <name type="scientific">Bacillus phage BMBtpLA3</name>
    <dbReference type="NCBI Taxonomy" id="1868824"/>
    <lineage>
        <taxon>Viruses</taxon>
        <taxon>Duplodnaviria</taxon>
        <taxon>Heunggongvirae</taxon>
        <taxon>Uroviricota</taxon>
        <taxon>Caudoviricetes</taxon>
        <taxon>Lwoffvirus</taxon>
        <taxon>Lwoffvirus TP21</taxon>
    </lineage>
</organism>
<evidence type="ECO:0000256" key="1">
    <source>
        <dbReference type="SAM" id="Phobius"/>
    </source>
</evidence>
<gene>
    <name evidence="2" type="ORF">BMBtpLA3_58</name>
</gene>
<evidence type="ECO:0000313" key="2">
    <source>
        <dbReference type="EMBL" id="ANT40093.1"/>
    </source>
</evidence>
<sequence length="95" mass="11191">MENFIMEQLASGGVVGLCIGGFAWLFRYVLKRNEIREEKLENTIERGVEREKEYVTVIRDNQDIMKQQAESIRDIGEIKHILQIKTKEREVDEVH</sequence>
<keyword evidence="1" id="KW-0812">Transmembrane</keyword>
<keyword evidence="1" id="KW-0472">Membrane</keyword>
<accession>A0A1B1P7K1</accession>
<keyword evidence="1" id="KW-1133">Transmembrane helix</keyword>
<reference evidence="2 3" key="1">
    <citation type="submission" date="2016-05" db="EMBL/GenBank/DDBJ databases">
        <title>Undiscovered low abundance phages are ubiquitous in bacterial genomes.</title>
        <authorList>
            <person name="Dong Z."/>
            <person name="Liu H."/>
            <person name="Zheng J."/>
            <person name="Peng D."/>
        </authorList>
    </citation>
    <scope>NUCLEOTIDE SEQUENCE [LARGE SCALE GENOMIC DNA]</scope>
</reference>
<dbReference type="EMBL" id="KX190834">
    <property type="protein sequence ID" value="ANT40093.1"/>
    <property type="molecule type" value="Genomic_DNA"/>
</dbReference>